<dbReference type="GO" id="GO:0005886">
    <property type="term" value="C:plasma membrane"/>
    <property type="evidence" value="ECO:0007669"/>
    <property type="project" value="UniProtKB-SubCell"/>
</dbReference>
<feature type="transmembrane region" description="Helical" evidence="8">
    <location>
        <begin position="96"/>
        <end position="116"/>
    </location>
</feature>
<sequence>MTATTHDTHDTSHGPKFPDPLPRIPLVWGPSDYDSVSQQISEITEKPQPYWWWPALLISAALLSGGVIAATYLISTGVGVWGSNVPVAWAFDITNFVFWIGIGHAGTLISAILFLFRQKWRTSINRFSEAMTIFAVICAGVYPGIHVGRFWYAWFMFPLPNANHIFQNFRSALLWDLFAVSTYFSISLIFWYIGLIPDLATLRDRAKGRSRQMIFGFLSLGWRGSTRHWRHYEVAYLMLAGLSTPLVLSVHSVVSFDFATSLIPGWHTTIFPPYFVAGAIFGGFAMVLQCMIPARAVYKLENVVTIKHIDVMCKFILATGTIVGYAYCMELFIAWFSGNPYEWQTFKNRAIDGDYTWAYWVMMSCNLFIPQVFWIRWCRQTPWFVVLVVTFVNVGMWYERFVIIVQSLHHDFLPGSWGQFHPTWVDWLQMIGDFGLFFTFTLLFIRVLPMVAIAEVKGVLPMANPHSFHLGEEAAGAPIPPAEFHPDGHYLKGEDGQYPTPDHALAASYGLPARPRTEVQPAPEAVPPFVPTPGGTGKPWGVVTEFANGSDLLAAAKKVVAVGYTHVDAWTPFYVHGMKEAIGRTRSRLPLFTLAGALTGLTAAATMQFYFMAYYYPTIVGGKEYRSWEGFVPIFFEMTVLFAGFFTLFALVGLCGLPKFFHPIDSHPTFNRSTQGGFFLSIEATDPSFHPDTTRAYLESLGGKHAAVVEA</sequence>
<dbReference type="KEGG" id="ftj:FTUN_2051"/>
<dbReference type="EMBL" id="CP053452">
    <property type="protein sequence ID" value="QJW94530.1"/>
    <property type="molecule type" value="Genomic_DNA"/>
</dbReference>
<evidence type="ECO:0000313" key="10">
    <source>
        <dbReference type="Proteomes" id="UP000503447"/>
    </source>
</evidence>
<feature type="transmembrane region" description="Helical" evidence="8">
    <location>
        <begin position="589"/>
        <end position="611"/>
    </location>
</feature>
<organism evidence="9 10">
    <name type="scientific">Frigoriglobus tundricola</name>
    <dbReference type="NCBI Taxonomy" id="2774151"/>
    <lineage>
        <taxon>Bacteria</taxon>
        <taxon>Pseudomonadati</taxon>
        <taxon>Planctomycetota</taxon>
        <taxon>Planctomycetia</taxon>
        <taxon>Gemmatales</taxon>
        <taxon>Gemmataceae</taxon>
        <taxon>Frigoriglobus</taxon>
    </lineage>
</organism>
<feature type="transmembrane region" description="Helical" evidence="8">
    <location>
        <begin position="384"/>
        <end position="407"/>
    </location>
</feature>
<comment type="subcellular location">
    <subcellularLocation>
        <location evidence="1">Cell membrane</location>
        <topology evidence="1">Multi-pass membrane protein</topology>
    </subcellularLocation>
</comment>
<feature type="transmembrane region" description="Helical" evidence="8">
    <location>
        <begin position="172"/>
        <end position="195"/>
    </location>
</feature>
<evidence type="ECO:0000256" key="5">
    <source>
        <dbReference type="ARBA" id="ARBA00022989"/>
    </source>
</evidence>
<dbReference type="InterPro" id="IPR021776">
    <property type="entry name" value="ActD"/>
</dbReference>
<dbReference type="PANTHER" id="PTHR43044:SF2">
    <property type="entry name" value="POLYSULPHIDE REDUCTASE NRFD"/>
    <property type="match status" value="1"/>
</dbReference>
<evidence type="ECO:0000256" key="7">
    <source>
        <dbReference type="SAM" id="MobiDB-lite"/>
    </source>
</evidence>
<feature type="transmembrane region" description="Helical" evidence="8">
    <location>
        <begin position="427"/>
        <end position="448"/>
    </location>
</feature>
<protein>
    <submittedName>
        <fullName evidence="9">Molybdopterin oxidoreductase</fullName>
    </submittedName>
</protein>
<comment type="similarity">
    <text evidence="2">Belongs to the NrfD family.</text>
</comment>
<dbReference type="InterPro" id="IPR005614">
    <property type="entry name" value="NrfD-like"/>
</dbReference>
<feature type="compositionally biased region" description="Basic and acidic residues" evidence="7">
    <location>
        <begin position="1"/>
        <end position="13"/>
    </location>
</feature>
<feature type="transmembrane region" description="Helical" evidence="8">
    <location>
        <begin position="274"/>
        <end position="294"/>
    </location>
</feature>
<evidence type="ECO:0000256" key="4">
    <source>
        <dbReference type="ARBA" id="ARBA00022692"/>
    </source>
</evidence>
<proteinExistence type="inferred from homology"/>
<name>A0A6M5YMG1_9BACT</name>
<keyword evidence="4 8" id="KW-0812">Transmembrane</keyword>
<evidence type="ECO:0000256" key="1">
    <source>
        <dbReference type="ARBA" id="ARBA00004651"/>
    </source>
</evidence>
<evidence type="ECO:0000256" key="8">
    <source>
        <dbReference type="SAM" id="Phobius"/>
    </source>
</evidence>
<evidence type="ECO:0000256" key="6">
    <source>
        <dbReference type="ARBA" id="ARBA00023136"/>
    </source>
</evidence>
<keyword evidence="3" id="KW-1003">Cell membrane</keyword>
<feature type="transmembrane region" description="Helical" evidence="8">
    <location>
        <begin position="128"/>
        <end position="152"/>
    </location>
</feature>
<accession>A0A6M5YMG1</accession>
<keyword evidence="6 8" id="KW-0472">Membrane</keyword>
<feature type="transmembrane region" description="Helical" evidence="8">
    <location>
        <begin position="234"/>
        <end position="254"/>
    </location>
</feature>
<dbReference type="Pfam" id="PF03916">
    <property type="entry name" value="NrfD"/>
    <property type="match status" value="1"/>
</dbReference>
<feature type="transmembrane region" description="Helical" evidence="8">
    <location>
        <begin position="50"/>
        <end position="74"/>
    </location>
</feature>
<evidence type="ECO:0000313" key="9">
    <source>
        <dbReference type="EMBL" id="QJW94530.1"/>
    </source>
</evidence>
<feature type="region of interest" description="Disordered" evidence="7">
    <location>
        <begin position="1"/>
        <end position="22"/>
    </location>
</feature>
<evidence type="ECO:0000256" key="2">
    <source>
        <dbReference type="ARBA" id="ARBA00008929"/>
    </source>
</evidence>
<feature type="transmembrane region" description="Helical" evidence="8">
    <location>
        <begin position="357"/>
        <end position="377"/>
    </location>
</feature>
<dbReference type="Pfam" id="PF11821">
    <property type="entry name" value="ActD"/>
    <property type="match status" value="1"/>
</dbReference>
<feature type="transmembrane region" description="Helical" evidence="8">
    <location>
        <begin position="315"/>
        <end position="337"/>
    </location>
</feature>
<keyword evidence="10" id="KW-1185">Reference proteome</keyword>
<feature type="transmembrane region" description="Helical" evidence="8">
    <location>
        <begin position="631"/>
        <end position="657"/>
    </location>
</feature>
<dbReference type="AlphaFoldDB" id="A0A6M5YMG1"/>
<gene>
    <name evidence="9" type="ORF">FTUN_2051</name>
</gene>
<keyword evidence="5 8" id="KW-1133">Transmembrane helix</keyword>
<dbReference type="Proteomes" id="UP000503447">
    <property type="component" value="Chromosome"/>
</dbReference>
<dbReference type="PANTHER" id="PTHR43044">
    <property type="match status" value="1"/>
</dbReference>
<reference evidence="10" key="1">
    <citation type="submission" date="2020-05" db="EMBL/GenBank/DDBJ databases">
        <title>Frigoriglobus tundricola gen. nov., sp. nov., a psychrotolerant cellulolytic planctomycete of the family Gemmataceae with two divergent copies of 16S rRNA gene.</title>
        <authorList>
            <person name="Kulichevskaya I.S."/>
            <person name="Ivanova A.A."/>
            <person name="Naumoff D.G."/>
            <person name="Beletsky A.V."/>
            <person name="Rijpstra W.I.C."/>
            <person name="Sinninghe Damste J.S."/>
            <person name="Mardanov A.V."/>
            <person name="Ravin N.V."/>
            <person name="Dedysh S.N."/>
        </authorList>
    </citation>
    <scope>NUCLEOTIDE SEQUENCE [LARGE SCALE GENOMIC DNA]</scope>
    <source>
        <strain evidence="10">PL17</strain>
    </source>
</reference>
<evidence type="ECO:0000256" key="3">
    <source>
        <dbReference type="ARBA" id="ARBA00022475"/>
    </source>
</evidence>